<feature type="transmembrane region" description="Helical" evidence="1">
    <location>
        <begin position="10"/>
        <end position="28"/>
    </location>
</feature>
<feature type="transmembrane region" description="Helical" evidence="1">
    <location>
        <begin position="102"/>
        <end position="122"/>
    </location>
</feature>
<comment type="caution">
    <text evidence="2">The sequence shown here is derived from an EMBL/GenBank/DDBJ whole genome shotgun (WGS) entry which is preliminary data.</text>
</comment>
<keyword evidence="1" id="KW-0472">Membrane</keyword>
<reference evidence="2 3" key="1">
    <citation type="submission" date="2019-07" db="EMBL/GenBank/DDBJ databases">
        <title>Whole genome shotgun sequence of Reyranella soli NBRC 108950.</title>
        <authorList>
            <person name="Hosoyama A."/>
            <person name="Uohara A."/>
            <person name="Ohji S."/>
            <person name="Ichikawa N."/>
        </authorList>
    </citation>
    <scope>NUCLEOTIDE SEQUENCE [LARGE SCALE GENOMIC DNA]</scope>
    <source>
        <strain evidence="2 3">NBRC 108950</strain>
    </source>
</reference>
<organism evidence="2 3">
    <name type="scientific">Reyranella soli</name>
    <dbReference type="NCBI Taxonomy" id="1230389"/>
    <lineage>
        <taxon>Bacteria</taxon>
        <taxon>Pseudomonadati</taxon>
        <taxon>Pseudomonadota</taxon>
        <taxon>Alphaproteobacteria</taxon>
        <taxon>Hyphomicrobiales</taxon>
        <taxon>Reyranellaceae</taxon>
        <taxon>Reyranella</taxon>
    </lineage>
</organism>
<name>A0A512NMR9_9HYPH</name>
<evidence type="ECO:0000313" key="3">
    <source>
        <dbReference type="Proteomes" id="UP000321058"/>
    </source>
</evidence>
<feature type="transmembrane region" description="Helical" evidence="1">
    <location>
        <begin position="78"/>
        <end position="96"/>
    </location>
</feature>
<proteinExistence type="predicted"/>
<keyword evidence="3" id="KW-1185">Reference proteome</keyword>
<dbReference type="EMBL" id="BKAJ01000155">
    <property type="protein sequence ID" value="GEP60254.1"/>
    <property type="molecule type" value="Genomic_DNA"/>
</dbReference>
<evidence type="ECO:0000313" key="2">
    <source>
        <dbReference type="EMBL" id="GEP60254.1"/>
    </source>
</evidence>
<accession>A0A512NMR9</accession>
<keyword evidence="1" id="KW-1133">Transmembrane helix</keyword>
<dbReference type="Proteomes" id="UP000321058">
    <property type="component" value="Unassembled WGS sequence"/>
</dbReference>
<dbReference type="AlphaFoldDB" id="A0A512NMR9"/>
<keyword evidence="1" id="KW-0812">Transmembrane</keyword>
<sequence>MALPTRDLQFYNNTTWAAAVMAMILYFGMDERPLFIAVVTVFTFAVSLYTILCNWLAYGGMSKLTAWRGEKWVKELDYLYIFFGAVGLFWLLNGHPLTTHNITRLGLAPPLVIATALVLRLIKTRAKIGGWNKSPPNQREPAR</sequence>
<evidence type="ECO:0000256" key="1">
    <source>
        <dbReference type="SAM" id="Phobius"/>
    </source>
</evidence>
<protein>
    <submittedName>
        <fullName evidence="2">Uncharacterized protein</fullName>
    </submittedName>
</protein>
<gene>
    <name evidence="2" type="ORF">RSO01_74200</name>
</gene>
<feature type="transmembrane region" description="Helical" evidence="1">
    <location>
        <begin position="34"/>
        <end position="57"/>
    </location>
</feature>